<dbReference type="RefSeq" id="WP_191324706.1">
    <property type="nucleotide sequence ID" value="NZ_BMZP01000011.1"/>
</dbReference>
<organism evidence="3 4">
    <name type="scientific">Novosphingobium pokkalii</name>
    <dbReference type="NCBI Taxonomy" id="1770194"/>
    <lineage>
        <taxon>Bacteria</taxon>
        <taxon>Pseudomonadati</taxon>
        <taxon>Pseudomonadota</taxon>
        <taxon>Alphaproteobacteria</taxon>
        <taxon>Sphingomonadales</taxon>
        <taxon>Sphingomonadaceae</taxon>
        <taxon>Novosphingobium</taxon>
    </lineage>
</organism>
<dbReference type="Pfam" id="PF13350">
    <property type="entry name" value="Y_phosphatase3"/>
    <property type="match status" value="1"/>
</dbReference>
<dbReference type="EC" id="3.1.3.48" evidence="3"/>
<accession>A0ABV7UYJ9</accession>
<keyword evidence="3" id="KW-0378">Hydrolase</keyword>
<evidence type="ECO:0000256" key="1">
    <source>
        <dbReference type="ARBA" id="ARBA00009580"/>
    </source>
</evidence>
<dbReference type="Gene3D" id="3.90.190.10">
    <property type="entry name" value="Protein tyrosine phosphatase superfamily"/>
    <property type="match status" value="1"/>
</dbReference>
<gene>
    <name evidence="3" type="ORF">ACFOOT_00045</name>
</gene>
<dbReference type="GO" id="GO:0004725">
    <property type="term" value="F:protein tyrosine phosphatase activity"/>
    <property type="evidence" value="ECO:0007669"/>
    <property type="project" value="UniProtKB-EC"/>
</dbReference>
<feature type="signal peptide" evidence="2">
    <location>
        <begin position="1"/>
        <end position="22"/>
    </location>
</feature>
<protein>
    <submittedName>
        <fullName evidence="3">Tyrosine-protein phosphatase</fullName>
        <ecNumber evidence="3">3.1.3.48</ecNumber>
    </submittedName>
</protein>
<reference evidence="4" key="1">
    <citation type="journal article" date="2019" name="Int. J. Syst. Evol. Microbiol.">
        <title>The Global Catalogue of Microorganisms (GCM) 10K type strain sequencing project: providing services to taxonomists for standard genome sequencing and annotation.</title>
        <authorList>
            <consortium name="The Broad Institute Genomics Platform"/>
            <consortium name="The Broad Institute Genome Sequencing Center for Infectious Disease"/>
            <person name="Wu L."/>
            <person name="Ma J."/>
        </authorList>
    </citation>
    <scope>NUCLEOTIDE SEQUENCE [LARGE SCALE GENOMIC DNA]</scope>
    <source>
        <strain evidence="4">KCTC 42224</strain>
    </source>
</reference>
<dbReference type="InterPro" id="IPR026893">
    <property type="entry name" value="Tyr/Ser_Pase_IphP-type"/>
</dbReference>
<keyword evidence="2" id="KW-0732">Signal</keyword>
<sequence length="359" mass="38477">MRGQRALSLGLGLALAASPCLAPTAFARAQQAIASRVDGRTLVADWQARGPVDVYLATRPDGPLAQARLIARGVRSGHATVRAGTSPRPYLRLRDRADGTVVTVAERWLPLAQGSNFRDLGGYPAADGKTVRWGLIYRAGATPLLTPADVAQVRGLGLATMVDLRSDEERRLAPTRLAGQVHQDAVPYSMMALFAGAQGGKMPSNGGALYRQFPTLLAPQVRLVFDRLKAQAGPIEYNCSAGQDRTGFMTALILAALGTPRAVILRDYDLSTALRRPEWEMPKIDAAKASDPVAKMFAGYQANPAMARPQPLHDPDGRPFLASAMDEIDARYGSVEGYLEKVAGVTAADIAMLRKAYTE</sequence>
<feature type="chain" id="PRO_5047303078" evidence="2">
    <location>
        <begin position="23"/>
        <end position="359"/>
    </location>
</feature>
<comment type="caution">
    <text evidence="3">The sequence shown here is derived from an EMBL/GenBank/DDBJ whole genome shotgun (WGS) entry which is preliminary data.</text>
</comment>
<keyword evidence="4" id="KW-1185">Reference proteome</keyword>
<evidence type="ECO:0000256" key="2">
    <source>
        <dbReference type="SAM" id="SignalP"/>
    </source>
</evidence>
<dbReference type="EMBL" id="JBHRYE010000001">
    <property type="protein sequence ID" value="MFC3669802.1"/>
    <property type="molecule type" value="Genomic_DNA"/>
</dbReference>
<proteinExistence type="inferred from homology"/>
<dbReference type="Proteomes" id="UP001595683">
    <property type="component" value="Unassembled WGS sequence"/>
</dbReference>
<dbReference type="InterPro" id="IPR029021">
    <property type="entry name" value="Prot-tyrosine_phosphatase-like"/>
</dbReference>
<dbReference type="PANTHER" id="PTHR31126:SF1">
    <property type="entry name" value="TYROSINE SPECIFIC PROTEIN PHOSPHATASES DOMAIN-CONTAINING PROTEIN"/>
    <property type="match status" value="1"/>
</dbReference>
<evidence type="ECO:0000313" key="4">
    <source>
        <dbReference type="Proteomes" id="UP001595683"/>
    </source>
</evidence>
<name>A0ABV7UYJ9_9SPHN</name>
<dbReference type="SUPFAM" id="SSF52799">
    <property type="entry name" value="(Phosphotyrosine protein) phosphatases II"/>
    <property type="match status" value="1"/>
</dbReference>
<evidence type="ECO:0000313" key="3">
    <source>
        <dbReference type="EMBL" id="MFC3669802.1"/>
    </source>
</evidence>
<dbReference type="PANTHER" id="PTHR31126">
    <property type="entry name" value="TYROSINE-PROTEIN PHOSPHATASE"/>
    <property type="match status" value="1"/>
</dbReference>
<comment type="similarity">
    <text evidence="1">Belongs to the protein-tyrosine phosphatase family.</text>
</comment>